<dbReference type="EMBL" id="CAEZWV010000065">
    <property type="protein sequence ID" value="CAB4687947.1"/>
    <property type="molecule type" value="Genomic_DNA"/>
</dbReference>
<name>A0A6J6NNG1_9ZZZZ</name>
<reference evidence="1" key="1">
    <citation type="submission" date="2020-05" db="EMBL/GenBank/DDBJ databases">
        <authorList>
            <person name="Chiriac C."/>
            <person name="Salcher M."/>
            <person name="Ghai R."/>
            <person name="Kavagutti S V."/>
        </authorList>
    </citation>
    <scope>NUCLEOTIDE SEQUENCE</scope>
</reference>
<organism evidence="1">
    <name type="scientific">freshwater metagenome</name>
    <dbReference type="NCBI Taxonomy" id="449393"/>
    <lineage>
        <taxon>unclassified sequences</taxon>
        <taxon>metagenomes</taxon>
        <taxon>ecological metagenomes</taxon>
    </lineage>
</organism>
<protein>
    <submittedName>
        <fullName evidence="1">Unannotated protein</fullName>
    </submittedName>
</protein>
<accession>A0A6J6NNG1</accession>
<proteinExistence type="predicted"/>
<gene>
    <name evidence="1" type="ORF">UFOPK2295_01755</name>
</gene>
<dbReference type="AlphaFoldDB" id="A0A6J6NNG1"/>
<evidence type="ECO:0000313" key="1">
    <source>
        <dbReference type="EMBL" id="CAB4687947.1"/>
    </source>
</evidence>
<sequence length="54" mass="5888">MPFERGDIVASVHREGEVVSIEEAETGLRIRARLSEASAGRLREFVVTTSNSGN</sequence>